<evidence type="ECO:0000256" key="8">
    <source>
        <dbReference type="HAMAP-Rule" id="MF_00101"/>
    </source>
</evidence>
<keyword evidence="6 8" id="KW-0443">Lipid metabolism</keyword>
<evidence type="ECO:0000313" key="10">
    <source>
        <dbReference type="EMBL" id="ANO51121.1"/>
    </source>
</evidence>
<comment type="subcellular location">
    <subcellularLocation>
        <location evidence="8">Cytoplasm</location>
    </subcellularLocation>
</comment>
<dbReference type="InterPro" id="IPR008278">
    <property type="entry name" value="4-PPantetheinyl_Trfase_dom"/>
</dbReference>
<keyword evidence="4 8" id="KW-0276">Fatty acid metabolism</keyword>
<comment type="catalytic activity">
    <reaction evidence="8">
        <text>apo-[ACP] + CoA = holo-[ACP] + adenosine 3',5'-bisphosphate + H(+)</text>
        <dbReference type="Rhea" id="RHEA:12068"/>
        <dbReference type="Rhea" id="RHEA-COMP:9685"/>
        <dbReference type="Rhea" id="RHEA-COMP:9690"/>
        <dbReference type="ChEBI" id="CHEBI:15378"/>
        <dbReference type="ChEBI" id="CHEBI:29999"/>
        <dbReference type="ChEBI" id="CHEBI:57287"/>
        <dbReference type="ChEBI" id="CHEBI:58343"/>
        <dbReference type="ChEBI" id="CHEBI:64479"/>
        <dbReference type="EC" id="2.7.8.7"/>
    </reaction>
</comment>
<protein>
    <recommendedName>
        <fullName evidence="8">Holo-[acyl-carrier-protein] synthase</fullName>
        <shortName evidence="8">Holo-ACP synthase</shortName>
        <ecNumber evidence="8">2.7.8.7</ecNumber>
    </recommendedName>
    <alternativeName>
        <fullName evidence="8">4'-phosphopantetheinyl transferase AcpS</fullName>
    </alternativeName>
</protein>
<evidence type="ECO:0000259" key="9">
    <source>
        <dbReference type="Pfam" id="PF01648"/>
    </source>
</evidence>
<dbReference type="Gene3D" id="3.90.470.20">
    <property type="entry name" value="4'-phosphopantetheinyl transferase domain"/>
    <property type="match status" value="1"/>
</dbReference>
<feature type="domain" description="4'-phosphopantetheinyl transferase" evidence="9">
    <location>
        <begin position="4"/>
        <end position="102"/>
    </location>
</feature>
<name>A0A193LF89_9GAMM</name>
<dbReference type="NCBIfam" id="TIGR00556">
    <property type="entry name" value="pantethn_trn"/>
    <property type="match status" value="1"/>
</dbReference>
<evidence type="ECO:0000256" key="6">
    <source>
        <dbReference type="ARBA" id="ARBA00023098"/>
    </source>
</evidence>
<feature type="binding site" evidence="8">
    <location>
        <position position="57"/>
    </location>
    <ligand>
        <name>Mg(2+)</name>
        <dbReference type="ChEBI" id="CHEBI:18420"/>
    </ligand>
</feature>
<evidence type="ECO:0000256" key="7">
    <source>
        <dbReference type="ARBA" id="ARBA00023160"/>
    </source>
</evidence>
<dbReference type="RefSeq" id="WP_068615095.1">
    <property type="nucleotide sequence ID" value="NZ_CP016268.1"/>
</dbReference>
<dbReference type="Pfam" id="PF01648">
    <property type="entry name" value="ACPS"/>
    <property type="match status" value="1"/>
</dbReference>
<dbReference type="Proteomes" id="UP000092695">
    <property type="component" value="Chromosome"/>
</dbReference>
<organism evidence="10 11">
    <name type="scientific">Woeseia oceani</name>
    <dbReference type="NCBI Taxonomy" id="1548547"/>
    <lineage>
        <taxon>Bacteria</taxon>
        <taxon>Pseudomonadati</taxon>
        <taxon>Pseudomonadota</taxon>
        <taxon>Gammaproteobacteria</taxon>
        <taxon>Woeseiales</taxon>
        <taxon>Woeseiaceae</taxon>
        <taxon>Woeseia</taxon>
    </lineage>
</organism>
<keyword evidence="5 8" id="KW-0460">Magnesium</keyword>
<evidence type="ECO:0000256" key="1">
    <source>
        <dbReference type="ARBA" id="ARBA00022516"/>
    </source>
</evidence>
<accession>A0A193LF89</accession>
<dbReference type="InterPro" id="IPR037143">
    <property type="entry name" value="4-PPantetheinyl_Trfase_dom_sf"/>
</dbReference>
<dbReference type="SUPFAM" id="SSF56214">
    <property type="entry name" value="4'-phosphopantetheinyl transferase"/>
    <property type="match status" value="1"/>
</dbReference>
<keyword evidence="3 8" id="KW-0479">Metal-binding</keyword>
<dbReference type="GO" id="GO:0008897">
    <property type="term" value="F:holo-[acyl-carrier-protein] synthase activity"/>
    <property type="evidence" value="ECO:0007669"/>
    <property type="project" value="UniProtKB-UniRule"/>
</dbReference>
<dbReference type="STRING" id="1548547.BA177_07815"/>
<dbReference type="InterPro" id="IPR002582">
    <property type="entry name" value="ACPS"/>
</dbReference>
<dbReference type="GO" id="GO:0005737">
    <property type="term" value="C:cytoplasm"/>
    <property type="evidence" value="ECO:0007669"/>
    <property type="project" value="UniProtKB-SubCell"/>
</dbReference>
<feature type="binding site" evidence="8">
    <location>
        <position position="8"/>
    </location>
    <ligand>
        <name>Mg(2+)</name>
        <dbReference type="ChEBI" id="CHEBI:18420"/>
    </ligand>
</feature>
<sequence length="133" mass="14810">MIFGVGTDLVELSRIRQTYERFGDHFVERLLMDEERTLFEQARDKGRFLAMRFAGKEATVKAMGTGFAHGVWIRDVGIVNNEWGRPLIIWSDRGRGVCQKLGIGEGHVSLTDDAGLIMAFAVVMNAPAEGARP</sequence>
<dbReference type="OrthoDB" id="517356at2"/>
<evidence type="ECO:0000256" key="2">
    <source>
        <dbReference type="ARBA" id="ARBA00022679"/>
    </source>
</evidence>
<dbReference type="AlphaFoldDB" id="A0A193LF89"/>
<dbReference type="InterPro" id="IPR004568">
    <property type="entry name" value="Ppantetheine-prot_Trfase_dom"/>
</dbReference>
<keyword evidence="11" id="KW-1185">Reference proteome</keyword>
<evidence type="ECO:0000256" key="5">
    <source>
        <dbReference type="ARBA" id="ARBA00022842"/>
    </source>
</evidence>
<dbReference type="GO" id="GO:0006633">
    <property type="term" value="P:fatty acid biosynthetic process"/>
    <property type="evidence" value="ECO:0007669"/>
    <property type="project" value="UniProtKB-UniRule"/>
</dbReference>
<gene>
    <name evidence="8" type="primary">acpS</name>
    <name evidence="10" type="ORF">BA177_07815</name>
</gene>
<keyword evidence="7 8" id="KW-0275">Fatty acid biosynthesis</keyword>
<proteinExistence type="inferred from homology"/>
<keyword evidence="8" id="KW-0963">Cytoplasm</keyword>
<dbReference type="EC" id="2.7.8.7" evidence="8"/>
<dbReference type="HAMAP" id="MF_00101">
    <property type="entry name" value="AcpS"/>
    <property type="match status" value="1"/>
</dbReference>
<evidence type="ECO:0000313" key="11">
    <source>
        <dbReference type="Proteomes" id="UP000092695"/>
    </source>
</evidence>
<evidence type="ECO:0000256" key="3">
    <source>
        <dbReference type="ARBA" id="ARBA00022723"/>
    </source>
</evidence>
<keyword evidence="2 8" id="KW-0808">Transferase</keyword>
<dbReference type="GO" id="GO:0000287">
    <property type="term" value="F:magnesium ion binding"/>
    <property type="evidence" value="ECO:0007669"/>
    <property type="project" value="UniProtKB-UniRule"/>
</dbReference>
<evidence type="ECO:0000256" key="4">
    <source>
        <dbReference type="ARBA" id="ARBA00022832"/>
    </source>
</evidence>
<comment type="cofactor">
    <cofactor evidence="8">
        <name>Mg(2+)</name>
        <dbReference type="ChEBI" id="CHEBI:18420"/>
    </cofactor>
</comment>
<dbReference type="NCBIfam" id="TIGR00516">
    <property type="entry name" value="acpS"/>
    <property type="match status" value="1"/>
</dbReference>
<reference evidence="10 11" key="1">
    <citation type="submission" date="2016-06" db="EMBL/GenBank/DDBJ databases">
        <title>Complete genome sequence of a deep-branching marine Gamma Proteobacterium Woeseia oceani type strain XK5.</title>
        <authorList>
            <person name="Mu D."/>
            <person name="Du Z."/>
        </authorList>
    </citation>
    <scope>NUCLEOTIDE SEQUENCE [LARGE SCALE GENOMIC DNA]</scope>
    <source>
        <strain evidence="10 11">XK5</strain>
    </source>
</reference>
<comment type="function">
    <text evidence="8">Transfers the 4'-phosphopantetheine moiety from coenzyme A to a Ser of acyl-carrier-protein.</text>
</comment>
<keyword evidence="1 8" id="KW-0444">Lipid biosynthesis</keyword>
<comment type="similarity">
    <text evidence="8">Belongs to the P-Pant transferase superfamily. AcpS family.</text>
</comment>
<dbReference type="EMBL" id="CP016268">
    <property type="protein sequence ID" value="ANO51121.1"/>
    <property type="molecule type" value="Genomic_DNA"/>
</dbReference>
<dbReference type="KEGG" id="woc:BA177_07815"/>